<sequence>MEQPALKKLIRKGWLDYALFDGNTKDTRIQLRISGEVIPLGNPLVVIANYVLDSLLTDAWRLTPGGKAERALISLYSTEDNPDITKTDIMNRISLGWAWETVDLSLLEESMPLSDEAALHVSPSEYLCVDKHILSVIKKYKNLEQPMSFVLPVGAFSLFQTLLKVSGYSLFCLVGDKGYPSYEEFIGHRDPHIAIHGSISFMVNLDAIRSYFDCIGGFSMATLWKDCFQITGLWYTARTPPLPPCLATLPPAPSSSSSSSSAGIDTASLSTYLLSKEENRLEDYTETLFPESSSLLSNRQKWQFAVGNFCSHSTTAFYEDVISLVPDALIMWQRTAADALSCNSGFTIKQLLPLLRFSGHDAELFWNFRNMFAQQCVAPFINPRTEEDLLIDLHKVYKNWYKIRNDENVSEVCAYVCMKIGKCDKALYYFEKSLKYAAEDITHATYANMASCYKAIKNYSKAMEYCEKAIEIFPNFQMVKELMITLSFCMHPIRLALIGCGQWTRYEAIHLLKNDKRCKIVALFSFNTLEMESLAVTHDLSDAEQYSKKFGLQTLLKRKDISACVVDLHFSIMNSMLSKIWESGKHVLTRIPHSFSLQEAKLLVHMYTKQYCHILAWQCVDNYRLEEAFHEARKLFPKIGVVKAFSFHFVTDTIYQEYYRSTSPFTSKEYLILELLRCLRAVNTTLCLSVQAISATFTDSSTHPLKLSSLETSPQKSSKEIFSSTSSSPPILEEAALNDAPTLSGWSHFGDKLQPTTSTIAGSFLLTHKGGDNAINYRFFGSHGMMEIKKSTSVWQIIITPSATPFQVETIAIQSIGHQNNHDAWLQQIYQKSNTITMTETEERKGWETSITVEDFPVLKNPSEASAWVDISISEAFVDSAIAEGVVSSIERNGCMAMFGYTPQ</sequence>
<evidence type="ECO:0000313" key="3">
    <source>
        <dbReference type="EMBL" id="KAF8822718.1"/>
    </source>
</evidence>
<feature type="repeat" description="TPR" evidence="1">
    <location>
        <begin position="443"/>
        <end position="476"/>
    </location>
</feature>
<accession>A0ABQ7JFE9</accession>
<reference evidence="3 4" key="1">
    <citation type="journal article" date="2020" name="bioRxiv">
        <title>Metabolic contributions of an alphaproteobacterial endosymbiont in the apicomplexan Cardiosporidium cionae.</title>
        <authorList>
            <person name="Hunter E.S."/>
            <person name="Paight C.J."/>
            <person name="Lane C.E."/>
        </authorList>
    </citation>
    <scope>NUCLEOTIDE SEQUENCE [LARGE SCALE GENOMIC DNA]</scope>
    <source>
        <strain evidence="3">ESH_2018</strain>
    </source>
</reference>
<dbReference type="SMART" id="SM00028">
    <property type="entry name" value="TPR"/>
    <property type="match status" value="2"/>
</dbReference>
<dbReference type="InterPro" id="IPR011990">
    <property type="entry name" value="TPR-like_helical_dom_sf"/>
</dbReference>
<evidence type="ECO:0000313" key="4">
    <source>
        <dbReference type="Proteomes" id="UP000823046"/>
    </source>
</evidence>
<evidence type="ECO:0000256" key="1">
    <source>
        <dbReference type="PROSITE-ProRule" id="PRU00339"/>
    </source>
</evidence>
<organism evidence="3 4">
    <name type="scientific">Cardiosporidium cionae</name>
    <dbReference type="NCBI Taxonomy" id="476202"/>
    <lineage>
        <taxon>Eukaryota</taxon>
        <taxon>Sar</taxon>
        <taxon>Alveolata</taxon>
        <taxon>Apicomplexa</taxon>
        <taxon>Aconoidasida</taxon>
        <taxon>Nephromycida</taxon>
        <taxon>Cardiosporidium</taxon>
    </lineage>
</organism>
<gene>
    <name evidence="3" type="ORF">IE077_000426</name>
</gene>
<protein>
    <submittedName>
        <fullName evidence="3">Tetratricopeptide repeat-containing protein</fullName>
    </submittedName>
</protein>
<proteinExistence type="predicted"/>
<dbReference type="InterPro" id="IPR036291">
    <property type="entry name" value="NAD(P)-bd_dom_sf"/>
</dbReference>
<dbReference type="Gene3D" id="3.40.50.720">
    <property type="entry name" value="NAD(P)-binding Rossmann-like Domain"/>
    <property type="match status" value="1"/>
</dbReference>
<keyword evidence="4" id="KW-1185">Reference proteome</keyword>
<dbReference type="SUPFAM" id="SSF51735">
    <property type="entry name" value="NAD(P)-binding Rossmann-fold domains"/>
    <property type="match status" value="1"/>
</dbReference>
<comment type="caution">
    <text evidence="3">The sequence shown here is derived from an EMBL/GenBank/DDBJ whole genome shotgun (WGS) entry which is preliminary data.</text>
</comment>
<dbReference type="InterPro" id="IPR019734">
    <property type="entry name" value="TPR_rpt"/>
</dbReference>
<dbReference type="Proteomes" id="UP000823046">
    <property type="component" value="Unassembled WGS sequence"/>
</dbReference>
<dbReference type="SUPFAM" id="SSF48452">
    <property type="entry name" value="TPR-like"/>
    <property type="match status" value="1"/>
</dbReference>
<dbReference type="Pfam" id="PF00515">
    <property type="entry name" value="TPR_1"/>
    <property type="match status" value="1"/>
</dbReference>
<dbReference type="Pfam" id="PF01408">
    <property type="entry name" value="GFO_IDH_MocA"/>
    <property type="match status" value="1"/>
</dbReference>
<dbReference type="EMBL" id="JADAQX010000028">
    <property type="protein sequence ID" value="KAF8822718.1"/>
    <property type="molecule type" value="Genomic_DNA"/>
</dbReference>
<name>A0ABQ7JFE9_9APIC</name>
<dbReference type="InterPro" id="IPR000683">
    <property type="entry name" value="Gfo/Idh/MocA-like_OxRdtase_N"/>
</dbReference>
<evidence type="ECO:0000259" key="2">
    <source>
        <dbReference type="Pfam" id="PF01408"/>
    </source>
</evidence>
<dbReference type="Gene3D" id="3.30.360.10">
    <property type="entry name" value="Dihydrodipicolinate Reductase, domain 2"/>
    <property type="match status" value="1"/>
</dbReference>
<dbReference type="PROSITE" id="PS50005">
    <property type="entry name" value="TPR"/>
    <property type="match status" value="1"/>
</dbReference>
<feature type="domain" description="Gfo/Idh/MocA-like oxidoreductase N-terminal" evidence="2">
    <location>
        <begin position="493"/>
        <end position="612"/>
    </location>
</feature>
<keyword evidence="1" id="KW-0802">TPR repeat</keyword>
<dbReference type="Gene3D" id="1.25.40.10">
    <property type="entry name" value="Tetratricopeptide repeat domain"/>
    <property type="match status" value="1"/>
</dbReference>